<evidence type="ECO:0000259" key="3">
    <source>
        <dbReference type="Pfam" id="PF16220"/>
    </source>
</evidence>
<dbReference type="PANTHER" id="PTHR30273">
    <property type="entry name" value="PERIPLASMIC SIGNAL SENSOR AND SIGMA FACTOR ACTIVATOR FECR-RELATED"/>
    <property type="match status" value="1"/>
</dbReference>
<evidence type="ECO:0000313" key="5">
    <source>
        <dbReference type="Proteomes" id="UP000318825"/>
    </source>
</evidence>
<dbReference type="Gene3D" id="2.60.120.1440">
    <property type="match status" value="1"/>
</dbReference>
<feature type="region of interest" description="Disordered" evidence="1">
    <location>
        <begin position="1"/>
        <end position="22"/>
    </location>
</feature>
<dbReference type="Pfam" id="PF04773">
    <property type="entry name" value="FecR"/>
    <property type="match status" value="1"/>
</dbReference>
<dbReference type="AlphaFoldDB" id="A0A4Y3WDY8"/>
<dbReference type="InterPro" id="IPR012373">
    <property type="entry name" value="Ferrdict_sens_TM"/>
</dbReference>
<evidence type="ECO:0000256" key="1">
    <source>
        <dbReference type="SAM" id="MobiDB-lite"/>
    </source>
</evidence>
<reference evidence="4 5" key="1">
    <citation type="submission" date="2019-06" db="EMBL/GenBank/DDBJ databases">
        <title>Whole genome shotgun sequence of Nitrobacter winogradskyi NBRC 14297.</title>
        <authorList>
            <person name="Hosoyama A."/>
            <person name="Uohara A."/>
            <person name="Ohji S."/>
            <person name="Ichikawa N."/>
        </authorList>
    </citation>
    <scope>NUCLEOTIDE SEQUENCE [LARGE SCALE GENOMIC DNA]</scope>
    <source>
        <strain evidence="4 5">NBRC 14297</strain>
    </source>
</reference>
<dbReference type="PIRSF" id="PIRSF018266">
    <property type="entry name" value="FecR"/>
    <property type="match status" value="1"/>
</dbReference>
<dbReference type="InterPro" id="IPR006860">
    <property type="entry name" value="FecR"/>
</dbReference>
<sequence>MTRDKPADPEAGGSSKSGADDPFTAEALDWFVRLQGQSGDPATSRAFRAWLDGDPRRAAAFEKVTEVWGAPEFLQATRNVADATGFAAPRQKTRRRSLAKKAAAVASAVIVAFALAKGPDLSLRLQADYVTAAGEQRVVSLPDGSRLTLNTGSAVALDFANGQRDVRVLKGEAYFDVRAGLPIPFRVAGRFGDVEVKGTTFSVKLDDVEDNVVLSRGVVEVANRAQPREHALLSPGETVSVTATSISPVRKIDAERSLAWLEGRIRFDDRPFGEVLNDLRRYYPGRVFVMTGAIERVSVSGNYRLDQPLLVIQSLAEAAGATVTVLPGGIVVLR</sequence>
<dbReference type="GO" id="GO:0016989">
    <property type="term" value="F:sigma factor antagonist activity"/>
    <property type="evidence" value="ECO:0007669"/>
    <property type="project" value="TreeGrafter"/>
</dbReference>
<dbReference type="Gene3D" id="3.55.50.30">
    <property type="match status" value="1"/>
</dbReference>
<evidence type="ECO:0000259" key="2">
    <source>
        <dbReference type="Pfam" id="PF04773"/>
    </source>
</evidence>
<dbReference type="PANTHER" id="PTHR30273:SF2">
    <property type="entry name" value="PROTEIN FECR"/>
    <property type="match status" value="1"/>
</dbReference>
<protein>
    <submittedName>
        <fullName evidence="4">Iron dicitrate transporter FecR</fullName>
    </submittedName>
</protein>
<organism evidence="4 5">
    <name type="scientific">Nitrobacter winogradskyi</name>
    <name type="common">Nitrobacter agilis</name>
    <dbReference type="NCBI Taxonomy" id="913"/>
    <lineage>
        <taxon>Bacteria</taxon>
        <taxon>Pseudomonadati</taxon>
        <taxon>Pseudomonadota</taxon>
        <taxon>Alphaproteobacteria</taxon>
        <taxon>Hyphomicrobiales</taxon>
        <taxon>Nitrobacteraceae</taxon>
        <taxon>Nitrobacter</taxon>
    </lineage>
</organism>
<feature type="domain" description="FecR protein" evidence="2">
    <location>
        <begin position="128"/>
        <end position="220"/>
    </location>
</feature>
<accession>A0A4Y3WDY8</accession>
<evidence type="ECO:0000313" key="4">
    <source>
        <dbReference type="EMBL" id="GEC16300.1"/>
    </source>
</evidence>
<dbReference type="Pfam" id="PF16220">
    <property type="entry name" value="DUF4880"/>
    <property type="match status" value="1"/>
</dbReference>
<dbReference type="OrthoDB" id="9798846at2"/>
<dbReference type="Proteomes" id="UP000318825">
    <property type="component" value="Unassembled WGS sequence"/>
</dbReference>
<dbReference type="RefSeq" id="WP_141383937.1">
    <property type="nucleotide sequence ID" value="NZ_BJNF01000059.1"/>
</dbReference>
<comment type="caution">
    <text evidence="4">The sequence shown here is derived from an EMBL/GenBank/DDBJ whole genome shotgun (WGS) entry which is preliminary data.</text>
</comment>
<dbReference type="EMBL" id="BJNF01000059">
    <property type="protein sequence ID" value="GEC16300.1"/>
    <property type="molecule type" value="Genomic_DNA"/>
</dbReference>
<dbReference type="InterPro" id="IPR032623">
    <property type="entry name" value="FecR_N"/>
</dbReference>
<feature type="domain" description="FecR N-terminal" evidence="3">
    <location>
        <begin position="26"/>
        <end position="65"/>
    </location>
</feature>
<gene>
    <name evidence="4" type="ORF">NWI01_21920</name>
</gene>
<name>A0A4Y3WDY8_NITWI</name>
<proteinExistence type="predicted"/>